<feature type="domain" description="Helicase C-terminal" evidence="5">
    <location>
        <begin position="39"/>
        <end position="189"/>
    </location>
</feature>
<keyword evidence="1" id="KW-0547">Nucleotide-binding</keyword>
<accession>A0ABV2ATN0</accession>
<dbReference type="PANTHER" id="PTHR47959">
    <property type="entry name" value="ATP-DEPENDENT RNA HELICASE RHLE-RELATED"/>
    <property type="match status" value="1"/>
</dbReference>
<name>A0ABV2ATN0_9EUKA</name>
<sequence>ITFSQNYDQIDLVGKEKLQTSQTIEHLAICSHADSLNDVLCAFLRGALSPGDRALVFAERKALCNELVNGPLKGFSTSCRALHGDIPQNERTATLEAFRRKEFSVLVATDVAARGLSIKGLALVVQIGVPRDFETYVHRSGRTGRAGAIGKSVLLYTPRESFSVQKIERNAKIVFKRFQNFKDLVKIKNVVKLE</sequence>
<dbReference type="InterPro" id="IPR027417">
    <property type="entry name" value="P-loop_NTPase"/>
</dbReference>
<reference evidence="6 7" key="1">
    <citation type="journal article" date="2024" name="BMC Biol.">
        <title>Comparative genomics of Ascetosporea gives new insight into the evolutionary basis for animal parasitism in Rhizaria.</title>
        <authorList>
            <person name="Hiltunen Thoren M."/>
            <person name="Onut-Brannstrom I."/>
            <person name="Alfjorden A."/>
            <person name="Peckova H."/>
            <person name="Swords F."/>
            <person name="Hooper C."/>
            <person name="Holzer A.S."/>
            <person name="Bass D."/>
            <person name="Burki F."/>
        </authorList>
    </citation>
    <scope>NUCLEOTIDE SEQUENCE [LARGE SCALE GENOMIC DNA]</scope>
    <source>
        <strain evidence="6">20-A016</strain>
    </source>
</reference>
<dbReference type="PROSITE" id="PS51194">
    <property type="entry name" value="HELICASE_CTER"/>
    <property type="match status" value="1"/>
</dbReference>
<proteinExistence type="predicted"/>
<dbReference type="EMBL" id="JBDODL010003866">
    <property type="protein sequence ID" value="MES1922844.1"/>
    <property type="molecule type" value="Genomic_DNA"/>
</dbReference>
<evidence type="ECO:0000256" key="2">
    <source>
        <dbReference type="ARBA" id="ARBA00022801"/>
    </source>
</evidence>
<evidence type="ECO:0000256" key="3">
    <source>
        <dbReference type="ARBA" id="ARBA00022806"/>
    </source>
</evidence>
<evidence type="ECO:0000313" key="7">
    <source>
        <dbReference type="Proteomes" id="UP001439008"/>
    </source>
</evidence>
<comment type="caution">
    <text evidence="6">The sequence shown here is derived from an EMBL/GenBank/DDBJ whole genome shotgun (WGS) entry which is preliminary data.</text>
</comment>
<gene>
    <name evidence="6" type="ORF">MHBO_004372</name>
</gene>
<evidence type="ECO:0000256" key="4">
    <source>
        <dbReference type="ARBA" id="ARBA00022840"/>
    </source>
</evidence>
<feature type="non-terminal residue" evidence="6">
    <location>
        <position position="1"/>
    </location>
</feature>
<dbReference type="InterPro" id="IPR050079">
    <property type="entry name" value="DEAD_box_RNA_helicase"/>
</dbReference>
<organism evidence="6 7">
    <name type="scientific">Bonamia ostreae</name>
    <dbReference type="NCBI Taxonomy" id="126728"/>
    <lineage>
        <taxon>Eukaryota</taxon>
        <taxon>Sar</taxon>
        <taxon>Rhizaria</taxon>
        <taxon>Endomyxa</taxon>
        <taxon>Ascetosporea</taxon>
        <taxon>Haplosporida</taxon>
        <taxon>Bonamia</taxon>
    </lineage>
</organism>
<evidence type="ECO:0000259" key="5">
    <source>
        <dbReference type="PROSITE" id="PS51194"/>
    </source>
</evidence>
<evidence type="ECO:0000256" key="1">
    <source>
        <dbReference type="ARBA" id="ARBA00022741"/>
    </source>
</evidence>
<dbReference type="InterPro" id="IPR001650">
    <property type="entry name" value="Helicase_C-like"/>
</dbReference>
<dbReference type="SUPFAM" id="SSF52540">
    <property type="entry name" value="P-loop containing nucleoside triphosphate hydrolases"/>
    <property type="match status" value="1"/>
</dbReference>
<dbReference type="Gene3D" id="3.40.50.300">
    <property type="entry name" value="P-loop containing nucleotide triphosphate hydrolases"/>
    <property type="match status" value="1"/>
</dbReference>
<dbReference type="SMART" id="SM00490">
    <property type="entry name" value="HELICc"/>
    <property type="match status" value="1"/>
</dbReference>
<dbReference type="PANTHER" id="PTHR47959:SF1">
    <property type="entry name" value="ATP-DEPENDENT RNA HELICASE DBPA"/>
    <property type="match status" value="1"/>
</dbReference>
<dbReference type="CDD" id="cd18787">
    <property type="entry name" value="SF2_C_DEAD"/>
    <property type="match status" value="1"/>
</dbReference>
<dbReference type="Pfam" id="PF00271">
    <property type="entry name" value="Helicase_C"/>
    <property type="match status" value="1"/>
</dbReference>
<keyword evidence="7" id="KW-1185">Reference proteome</keyword>
<evidence type="ECO:0000313" key="6">
    <source>
        <dbReference type="EMBL" id="MES1922844.1"/>
    </source>
</evidence>
<keyword evidence="3" id="KW-0347">Helicase</keyword>
<protein>
    <recommendedName>
        <fullName evidence="5">Helicase C-terminal domain-containing protein</fullName>
    </recommendedName>
</protein>
<keyword evidence="4" id="KW-0067">ATP-binding</keyword>
<dbReference type="Proteomes" id="UP001439008">
    <property type="component" value="Unassembled WGS sequence"/>
</dbReference>
<keyword evidence="2" id="KW-0378">Hydrolase</keyword>